<proteinExistence type="predicted"/>
<dbReference type="Proteomes" id="UP001597307">
    <property type="component" value="Unassembled WGS sequence"/>
</dbReference>
<gene>
    <name evidence="2" type="ORF">ACFSFX_10155</name>
</gene>
<comment type="caution">
    <text evidence="2">The sequence shown here is derived from an EMBL/GenBank/DDBJ whole genome shotgun (WGS) entry which is preliminary data.</text>
</comment>
<keyword evidence="3" id="KW-1185">Reference proteome</keyword>
<dbReference type="Gene3D" id="1.10.260.40">
    <property type="entry name" value="lambda repressor-like DNA-binding domains"/>
    <property type="match status" value="1"/>
</dbReference>
<organism evidence="2 3">
    <name type="scientific">Arthrobacter flavus</name>
    <dbReference type="NCBI Taxonomy" id="95172"/>
    <lineage>
        <taxon>Bacteria</taxon>
        <taxon>Bacillati</taxon>
        <taxon>Actinomycetota</taxon>
        <taxon>Actinomycetes</taxon>
        <taxon>Micrococcales</taxon>
        <taxon>Micrococcaceae</taxon>
        <taxon>Arthrobacter</taxon>
    </lineage>
</organism>
<feature type="region of interest" description="Disordered" evidence="1">
    <location>
        <begin position="1"/>
        <end position="26"/>
    </location>
</feature>
<accession>A0ABW4Q8L4</accession>
<sequence>MFTGRMTGHESPDDGHSTPEAQHQKTTVSINMERAVKLAQILGTLSGNGADYLAHLIEAQVDSIDLDNFRSGSRELQTAVDANRTIATSHSAGRKNGIRVQEPIRRDQILAHKINLLLATRLDESGRPYNFHAVADGTRAAGYMLTQVKWLRLRKGQTKVVPDACLQGIAAVFDVDPEYLLREDAPLPPEVEVMLPQARINRLAEIRDFATRALAGLDPEVLREITEVIDDATRS</sequence>
<dbReference type="RefSeq" id="WP_343878395.1">
    <property type="nucleotide sequence ID" value="NZ_BAAAIJ010000016.1"/>
</dbReference>
<evidence type="ECO:0008006" key="4">
    <source>
        <dbReference type="Google" id="ProtNLM"/>
    </source>
</evidence>
<protein>
    <recommendedName>
        <fullName evidence="4">XRE family transcriptional regulator</fullName>
    </recommendedName>
</protein>
<evidence type="ECO:0000256" key="1">
    <source>
        <dbReference type="SAM" id="MobiDB-lite"/>
    </source>
</evidence>
<evidence type="ECO:0000313" key="3">
    <source>
        <dbReference type="Proteomes" id="UP001597307"/>
    </source>
</evidence>
<reference evidence="3" key="1">
    <citation type="journal article" date="2019" name="Int. J. Syst. Evol. Microbiol.">
        <title>The Global Catalogue of Microorganisms (GCM) 10K type strain sequencing project: providing services to taxonomists for standard genome sequencing and annotation.</title>
        <authorList>
            <consortium name="The Broad Institute Genomics Platform"/>
            <consortium name="The Broad Institute Genome Sequencing Center for Infectious Disease"/>
            <person name="Wu L."/>
            <person name="Ma J."/>
        </authorList>
    </citation>
    <scope>NUCLEOTIDE SEQUENCE [LARGE SCALE GENOMIC DNA]</scope>
    <source>
        <strain evidence="3">JCM 11496</strain>
    </source>
</reference>
<dbReference type="EMBL" id="JBHUGA010000033">
    <property type="protein sequence ID" value="MFD1846961.1"/>
    <property type="molecule type" value="Genomic_DNA"/>
</dbReference>
<feature type="compositionally biased region" description="Basic and acidic residues" evidence="1">
    <location>
        <begin position="7"/>
        <end position="17"/>
    </location>
</feature>
<name>A0ABW4Q8L4_9MICC</name>
<evidence type="ECO:0000313" key="2">
    <source>
        <dbReference type="EMBL" id="MFD1846961.1"/>
    </source>
</evidence>
<dbReference type="InterPro" id="IPR010982">
    <property type="entry name" value="Lambda_DNA-bd_dom_sf"/>
</dbReference>